<dbReference type="OrthoDB" id="10570013at2759"/>
<accession>A0A2G8L514</accession>
<dbReference type="PROSITE" id="PS50835">
    <property type="entry name" value="IG_LIKE"/>
    <property type="match status" value="1"/>
</dbReference>
<reference evidence="3 4" key="1">
    <citation type="journal article" date="2017" name="PLoS Biol.">
        <title>The sea cucumber genome provides insights into morphological evolution and visceral regeneration.</title>
        <authorList>
            <person name="Zhang X."/>
            <person name="Sun L."/>
            <person name="Yuan J."/>
            <person name="Sun Y."/>
            <person name="Gao Y."/>
            <person name="Zhang L."/>
            <person name="Li S."/>
            <person name="Dai H."/>
            <person name="Hamel J.F."/>
            <person name="Liu C."/>
            <person name="Yu Y."/>
            <person name="Liu S."/>
            <person name="Lin W."/>
            <person name="Guo K."/>
            <person name="Jin S."/>
            <person name="Xu P."/>
            <person name="Storey K.B."/>
            <person name="Huan P."/>
            <person name="Zhang T."/>
            <person name="Zhou Y."/>
            <person name="Zhang J."/>
            <person name="Lin C."/>
            <person name="Li X."/>
            <person name="Xing L."/>
            <person name="Huo D."/>
            <person name="Sun M."/>
            <person name="Wang L."/>
            <person name="Mercier A."/>
            <person name="Li F."/>
            <person name="Yang H."/>
            <person name="Xiang J."/>
        </authorList>
    </citation>
    <scope>NUCLEOTIDE SEQUENCE [LARGE SCALE GENOMIC DNA]</scope>
    <source>
        <strain evidence="3">Shaxun</strain>
        <tissue evidence="3">Muscle</tissue>
    </source>
</reference>
<dbReference type="EMBL" id="MRZV01000218">
    <property type="protein sequence ID" value="PIK55353.1"/>
    <property type="molecule type" value="Genomic_DNA"/>
</dbReference>
<dbReference type="AlphaFoldDB" id="A0A2G8L514"/>
<sequence>MGFAKYHLIGSFILLCVLVVECTMQLVFSGSNVHSIPFHSLHEGFVKPAYLAYQGFSSGMMLTCHLPAGSDDRGPSVFKGPWSNPTQLVDRGTVVYMDPNLSHIMDSSGYHITFTEVTPDTSGTYYCFASVPVSDTETRVEVAFAELEVPTTPTLFCMIHRRTDSVIFTGESPATPIHCLTNLVDLQNRITIRVDLLDPETDDQTEVALAASFTSDLTTFYRFGEIIFDIDPINVDKFNNSIVTCSRMDIQNLCENIAPLKVYSELQVKVSSKLLSVDMTSVEFTCVTSPNVIGTFVWSLSELSEIQNDNMPTMSIRQTSEGSILQLNNINLSGEEDYNLTVSCDVDLGKGISASGFSIPFQSVSPNMDDAGLRTSHGLIIFILPFILQLIL</sequence>
<dbReference type="Proteomes" id="UP000230750">
    <property type="component" value="Unassembled WGS sequence"/>
</dbReference>
<protein>
    <recommendedName>
        <fullName evidence="2">Ig-like domain-containing protein</fullName>
    </recommendedName>
</protein>
<gene>
    <name evidence="3" type="ORF">BSL78_07723</name>
</gene>
<evidence type="ECO:0000313" key="3">
    <source>
        <dbReference type="EMBL" id="PIK55353.1"/>
    </source>
</evidence>
<feature type="chain" id="PRO_5013553483" description="Ig-like domain-containing protein" evidence="1">
    <location>
        <begin position="23"/>
        <end position="392"/>
    </location>
</feature>
<keyword evidence="4" id="KW-1185">Reference proteome</keyword>
<name>A0A2G8L514_STIJA</name>
<dbReference type="InterPro" id="IPR007110">
    <property type="entry name" value="Ig-like_dom"/>
</dbReference>
<evidence type="ECO:0000256" key="1">
    <source>
        <dbReference type="SAM" id="SignalP"/>
    </source>
</evidence>
<comment type="caution">
    <text evidence="3">The sequence shown here is derived from an EMBL/GenBank/DDBJ whole genome shotgun (WGS) entry which is preliminary data.</text>
</comment>
<feature type="domain" description="Ig-like" evidence="2">
    <location>
        <begin position="37"/>
        <end position="143"/>
    </location>
</feature>
<dbReference type="SUPFAM" id="SSF48726">
    <property type="entry name" value="Immunoglobulin"/>
    <property type="match status" value="1"/>
</dbReference>
<proteinExistence type="predicted"/>
<dbReference type="InterPro" id="IPR036179">
    <property type="entry name" value="Ig-like_dom_sf"/>
</dbReference>
<feature type="signal peptide" evidence="1">
    <location>
        <begin position="1"/>
        <end position="22"/>
    </location>
</feature>
<keyword evidence="1" id="KW-0732">Signal</keyword>
<evidence type="ECO:0000259" key="2">
    <source>
        <dbReference type="PROSITE" id="PS50835"/>
    </source>
</evidence>
<organism evidence="3 4">
    <name type="scientific">Stichopus japonicus</name>
    <name type="common">Sea cucumber</name>
    <dbReference type="NCBI Taxonomy" id="307972"/>
    <lineage>
        <taxon>Eukaryota</taxon>
        <taxon>Metazoa</taxon>
        <taxon>Echinodermata</taxon>
        <taxon>Eleutherozoa</taxon>
        <taxon>Echinozoa</taxon>
        <taxon>Holothuroidea</taxon>
        <taxon>Aspidochirotacea</taxon>
        <taxon>Aspidochirotida</taxon>
        <taxon>Stichopodidae</taxon>
        <taxon>Apostichopus</taxon>
    </lineage>
</organism>
<evidence type="ECO:0000313" key="4">
    <source>
        <dbReference type="Proteomes" id="UP000230750"/>
    </source>
</evidence>